<evidence type="ECO:0000313" key="3">
    <source>
        <dbReference type="Proteomes" id="UP000053732"/>
    </source>
</evidence>
<keyword evidence="3" id="KW-1185">Reference proteome</keyword>
<name>A0A0G4P4Y4_PENC3</name>
<reference evidence="2 3" key="1">
    <citation type="journal article" date="2014" name="Nat. Commun.">
        <title>Multiple recent horizontal transfers of a large genomic region in cheese making fungi.</title>
        <authorList>
            <person name="Cheeseman K."/>
            <person name="Ropars J."/>
            <person name="Renault P."/>
            <person name="Dupont J."/>
            <person name="Gouzy J."/>
            <person name="Branca A."/>
            <person name="Abraham A.L."/>
            <person name="Ceppi M."/>
            <person name="Conseiller E."/>
            <person name="Debuchy R."/>
            <person name="Malagnac F."/>
            <person name="Goarin A."/>
            <person name="Silar P."/>
            <person name="Lacoste S."/>
            <person name="Sallet E."/>
            <person name="Bensimon A."/>
            <person name="Giraud T."/>
            <person name="Brygoo Y."/>
        </authorList>
    </citation>
    <scope>NUCLEOTIDE SEQUENCE [LARGE SCALE GENOMIC DNA]</scope>
    <source>
        <strain evidence="3">FM 013</strain>
        <strain evidence="2">FM013</strain>
    </source>
</reference>
<sequence>MASRTLLTPSPGTLIGNPMLAVGTSVDQPTQSVLARAPAIPSVGVLLVVIAATAEFIMVTPTPPSTSSITLRPRGGNLTWLLTMTIAPRGRG</sequence>
<organism evidence="2 3">
    <name type="scientific">Penicillium camemberti (strain FM 013)</name>
    <dbReference type="NCBI Taxonomy" id="1429867"/>
    <lineage>
        <taxon>Eukaryota</taxon>
        <taxon>Fungi</taxon>
        <taxon>Dikarya</taxon>
        <taxon>Ascomycota</taxon>
        <taxon>Pezizomycotina</taxon>
        <taxon>Eurotiomycetes</taxon>
        <taxon>Eurotiomycetidae</taxon>
        <taxon>Eurotiales</taxon>
        <taxon>Aspergillaceae</taxon>
        <taxon>Penicillium</taxon>
    </lineage>
</organism>
<accession>A0A0G4P4Y4</accession>
<protein>
    <submittedName>
        <fullName evidence="2">Str. FM013</fullName>
    </submittedName>
</protein>
<gene>
    <name evidence="1" type="ORF">PCAMFM013_S005g000526</name>
    <name evidence="2" type="ORF">PCAMFM013_S005g000527</name>
</gene>
<evidence type="ECO:0000313" key="2">
    <source>
        <dbReference type="EMBL" id="CRL21363.1"/>
    </source>
</evidence>
<dbReference type="Proteomes" id="UP000053732">
    <property type="component" value="Unassembled WGS sequence"/>
</dbReference>
<dbReference type="EMBL" id="HG793138">
    <property type="protein sequence ID" value="CRL21362.1"/>
    <property type="molecule type" value="Genomic_DNA"/>
</dbReference>
<dbReference type="AlphaFoldDB" id="A0A0G4P4Y4"/>
<proteinExistence type="predicted"/>
<evidence type="ECO:0000313" key="1">
    <source>
        <dbReference type="EMBL" id="CRL21362.1"/>
    </source>
</evidence>
<dbReference type="EMBL" id="HG793138">
    <property type="protein sequence ID" value="CRL21363.1"/>
    <property type="molecule type" value="Genomic_DNA"/>
</dbReference>